<dbReference type="InterPro" id="IPR054722">
    <property type="entry name" value="PolX-like_BBD"/>
</dbReference>
<gene>
    <name evidence="2" type="ORF">CR513_48460</name>
</gene>
<evidence type="ECO:0000313" key="2">
    <source>
        <dbReference type="EMBL" id="RDX72106.1"/>
    </source>
</evidence>
<dbReference type="OrthoDB" id="1712686at2759"/>
<feature type="domain" description="Retrovirus-related Pol polyprotein from transposon TNT 1-94-like beta-barrel" evidence="1">
    <location>
        <begin position="136"/>
        <end position="160"/>
    </location>
</feature>
<name>A0A371F1D7_MUCPR</name>
<sequence>MRTKSYLEAMDLWEVVEEDYEVSPLLDNPTMTQIKNHKERKSKKEKAKSCLFAIIQNINNILGKHKGFVQDHLGKRVIYALHAQKQRTLMRQDHMIYQLRAKKLIQANGKAIRRLSQQIVKTHLDVEKDNITCESWLIDNGCTNHMSYDKELFKQLASTKVKWILEKGFKVIFKDNRHIVKDLTGQEMFKLSCSRNSKPLLKIKTNPEFKF</sequence>
<accession>A0A371F1D7</accession>
<dbReference type="EMBL" id="QJKJ01011066">
    <property type="protein sequence ID" value="RDX72106.1"/>
    <property type="molecule type" value="Genomic_DNA"/>
</dbReference>
<evidence type="ECO:0000313" key="3">
    <source>
        <dbReference type="Proteomes" id="UP000257109"/>
    </source>
</evidence>
<keyword evidence="3" id="KW-1185">Reference proteome</keyword>
<evidence type="ECO:0000259" key="1">
    <source>
        <dbReference type="Pfam" id="PF22936"/>
    </source>
</evidence>
<dbReference type="Pfam" id="PF14223">
    <property type="entry name" value="Retrotran_gag_2"/>
    <property type="match status" value="1"/>
</dbReference>
<protein>
    <recommendedName>
        <fullName evidence="1">Retrovirus-related Pol polyprotein from transposon TNT 1-94-like beta-barrel domain-containing protein</fullName>
    </recommendedName>
</protein>
<dbReference type="STRING" id="157652.A0A371F1D7"/>
<dbReference type="Proteomes" id="UP000257109">
    <property type="component" value="Unassembled WGS sequence"/>
</dbReference>
<feature type="non-terminal residue" evidence="2">
    <location>
        <position position="1"/>
    </location>
</feature>
<proteinExistence type="predicted"/>
<organism evidence="2 3">
    <name type="scientific">Mucuna pruriens</name>
    <name type="common">Velvet bean</name>
    <name type="synonym">Dolichos pruriens</name>
    <dbReference type="NCBI Taxonomy" id="157652"/>
    <lineage>
        <taxon>Eukaryota</taxon>
        <taxon>Viridiplantae</taxon>
        <taxon>Streptophyta</taxon>
        <taxon>Embryophyta</taxon>
        <taxon>Tracheophyta</taxon>
        <taxon>Spermatophyta</taxon>
        <taxon>Magnoliopsida</taxon>
        <taxon>eudicotyledons</taxon>
        <taxon>Gunneridae</taxon>
        <taxon>Pentapetalae</taxon>
        <taxon>rosids</taxon>
        <taxon>fabids</taxon>
        <taxon>Fabales</taxon>
        <taxon>Fabaceae</taxon>
        <taxon>Papilionoideae</taxon>
        <taxon>50 kb inversion clade</taxon>
        <taxon>NPAAA clade</taxon>
        <taxon>indigoferoid/millettioid clade</taxon>
        <taxon>Phaseoleae</taxon>
        <taxon>Mucuna</taxon>
    </lineage>
</organism>
<dbReference type="AlphaFoldDB" id="A0A371F1D7"/>
<dbReference type="Pfam" id="PF22936">
    <property type="entry name" value="Pol_BBD"/>
    <property type="match status" value="1"/>
</dbReference>
<reference evidence="2" key="1">
    <citation type="submission" date="2018-05" db="EMBL/GenBank/DDBJ databases">
        <title>Draft genome of Mucuna pruriens seed.</title>
        <authorList>
            <person name="Nnadi N.E."/>
            <person name="Vos R."/>
            <person name="Hasami M.H."/>
            <person name="Devisetty U.K."/>
            <person name="Aguiy J.C."/>
        </authorList>
    </citation>
    <scope>NUCLEOTIDE SEQUENCE [LARGE SCALE GENOMIC DNA]</scope>
    <source>
        <strain evidence="2">JCA_2017</strain>
    </source>
</reference>
<comment type="caution">
    <text evidence="2">The sequence shown here is derived from an EMBL/GenBank/DDBJ whole genome shotgun (WGS) entry which is preliminary data.</text>
</comment>